<dbReference type="EMBL" id="GGEC01010730">
    <property type="protein sequence ID" value="MBW91213.1"/>
    <property type="molecule type" value="Transcribed_RNA"/>
</dbReference>
<dbReference type="AlphaFoldDB" id="A0A2P2JCP5"/>
<accession>A0A2P2JCP5</accession>
<proteinExistence type="predicted"/>
<protein>
    <submittedName>
        <fullName evidence="1">Uncharacterized protein</fullName>
    </submittedName>
</protein>
<evidence type="ECO:0000313" key="1">
    <source>
        <dbReference type="EMBL" id="MBW91213.1"/>
    </source>
</evidence>
<sequence>MTTVANVFMDKNFMSHFFNLTIALRCKIAKLFC</sequence>
<name>A0A2P2JCP5_RHIMU</name>
<organism evidence="1">
    <name type="scientific">Rhizophora mucronata</name>
    <name type="common">Asiatic mangrove</name>
    <dbReference type="NCBI Taxonomy" id="61149"/>
    <lineage>
        <taxon>Eukaryota</taxon>
        <taxon>Viridiplantae</taxon>
        <taxon>Streptophyta</taxon>
        <taxon>Embryophyta</taxon>
        <taxon>Tracheophyta</taxon>
        <taxon>Spermatophyta</taxon>
        <taxon>Magnoliopsida</taxon>
        <taxon>eudicotyledons</taxon>
        <taxon>Gunneridae</taxon>
        <taxon>Pentapetalae</taxon>
        <taxon>rosids</taxon>
        <taxon>fabids</taxon>
        <taxon>Malpighiales</taxon>
        <taxon>Rhizophoraceae</taxon>
        <taxon>Rhizophora</taxon>
    </lineage>
</organism>
<reference evidence="1" key="1">
    <citation type="submission" date="2018-02" db="EMBL/GenBank/DDBJ databases">
        <title>Rhizophora mucronata_Transcriptome.</title>
        <authorList>
            <person name="Meera S.P."/>
            <person name="Sreeshan A."/>
            <person name="Augustine A."/>
        </authorList>
    </citation>
    <scope>NUCLEOTIDE SEQUENCE</scope>
    <source>
        <tissue evidence="1">Leaf</tissue>
    </source>
</reference>